<evidence type="ECO:0000313" key="1">
    <source>
        <dbReference type="EMBL" id="KAJ2966519.1"/>
    </source>
</evidence>
<name>A0ACC1MJR5_9HYPO</name>
<organism evidence="1 2">
    <name type="scientific">Zarea fungicola</name>
    <dbReference type="NCBI Taxonomy" id="93591"/>
    <lineage>
        <taxon>Eukaryota</taxon>
        <taxon>Fungi</taxon>
        <taxon>Dikarya</taxon>
        <taxon>Ascomycota</taxon>
        <taxon>Pezizomycotina</taxon>
        <taxon>Sordariomycetes</taxon>
        <taxon>Hypocreomycetidae</taxon>
        <taxon>Hypocreales</taxon>
        <taxon>Cordycipitaceae</taxon>
        <taxon>Zarea</taxon>
    </lineage>
</organism>
<keyword evidence="2" id="KW-1185">Reference proteome</keyword>
<sequence>MRVPQSGAGDASLCSSINGNTSTGKYGTYSMCSDEQKLAIVLGAYHAKNSAASDSCSFGGNATVQKGSGSTNCASLAPSSGSGSGSSGSGSSNSSTKKNGSAIVGPTGYGFMASVASLTALVITAMVAM</sequence>
<protein>
    <submittedName>
        <fullName evidence="1">Uncharacterized protein</fullName>
    </submittedName>
</protein>
<dbReference type="EMBL" id="JANJQO010002599">
    <property type="protein sequence ID" value="KAJ2966519.1"/>
    <property type="molecule type" value="Genomic_DNA"/>
</dbReference>
<proteinExistence type="predicted"/>
<accession>A0ACC1MJR5</accession>
<gene>
    <name evidence="1" type="ORF">NQ176_g10112</name>
</gene>
<reference evidence="1" key="1">
    <citation type="submission" date="2022-08" db="EMBL/GenBank/DDBJ databases">
        <title>Genome Sequence of Lecanicillium fungicola.</title>
        <authorList>
            <person name="Buettner E."/>
        </authorList>
    </citation>
    <scope>NUCLEOTIDE SEQUENCE</scope>
    <source>
        <strain evidence="1">Babe33</strain>
    </source>
</reference>
<evidence type="ECO:0000313" key="2">
    <source>
        <dbReference type="Proteomes" id="UP001143910"/>
    </source>
</evidence>
<comment type="caution">
    <text evidence="1">The sequence shown here is derived from an EMBL/GenBank/DDBJ whole genome shotgun (WGS) entry which is preliminary data.</text>
</comment>
<dbReference type="Proteomes" id="UP001143910">
    <property type="component" value="Unassembled WGS sequence"/>
</dbReference>